<protein>
    <submittedName>
        <fullName evidence="1">Uncharacterized protein</fullName>
    </submittedName>
</protein>
<sequence>METLPERNPENLDWNADTEVQLFHAMKGHKPVGVNRYFQMACIHQKFSASINKEISSQTIWEHLDTMYDMAALHESEILPFPNPENEFVLPDKDFADLLSKRRGKNAAQLNDSEPTKRASSPAPKASPAAKQSRTAADEEKPVSASRRPEATGGKTGKGDWNAAKFSPVPSAGGKVRRNEVEAARTGGKAKSDSLRRSESATSSPAPSPGGKVKPEHAHGKVKSESSSRKSDAGGATPSATSKSKSEGSKAKGDAPKKATDSRSDAKQDDAKQSKRTDSEKRTKGEGRGESKGDGKADSKSGSGGGSKADTGKRNDSSAKSKDSGRKSEGRAPRNEEGASIPAKGSAARVKEEPESSPKRKRASRLDQPKAASPLVGGHSKRRR</sequence>
<reference evidence="1 2" key="1">
    <citation type="journal article" date="2020" name="Cell">
        <title>Large-Scale Comparative Analyses of Tick Genomes Elucidate Their Genetic Diversity and Vector Capacities.</title>
        <authorList>
            <consortium name="Tick Genome and Microbiome Consortium (TIGMIC)"/>
            <person name="Jia N."/>
            <person name="Wang J."/>
            <person name="Shi W."/>
            <person name="Du L."/>
            <person name="Sun Y."/>
            <person name="Zhan W."/>
            <person name="Jiang J.F."/>
            <person name="Wang Q."/>
            <person name="Zhang B."/>
            <person name="Ji P."/>
            <person name="Bell-Sakyi L."/>
            <person name="Cui X.M."/>
            <person name="Yuan T.T."/>
            <person name="Jiang B.G."/>
            <person name="Yang W.F."/>
            <person name="Lam T.T."/>
            <person name="Chang Q.C."/>
            <person name="Ding S.J."/>
            <person name="Wang X.J."/>
            <person name="Zhu J.G."/>
            <person name="Ruan X.D."/>
            <person name="Zhao L."/>
            <person name="Wei J.T."/>
            <person name="Ye R.Z."/>
            <person name="Que T.C."/>
            <person name="Du C.H."/>
            <person name="Zhou Y.H."/>
            <person name="Cheng J.X."/>
            <person name="Dai P.F."/>
            <person name="Guo W.B."/>
            <person name="Han X.H."/>
            <person name="Huang E.J."/>
            <person name="Li L.F."/>
            <person name="Wei W."/>
            <person name="Gao Y.C."/>
            <person name="Liu J.Z."/>
            <person name="Shao H.Z."/>
            <person name="Wang X."/>
            <person name="Wang C.C."/>
            <person name="Yang T.C."/>
            <person name="Huo Q.B."/>
            <person name="Li W."/>
            <person name="Chen H.Y."/>
            <person name="Chen S.E."/>
            <person name="Zhou L.G."/>
            <person name="Ni X.B."/>
            <person name="Tian J.H."/>
            <person name="Sheng Y."/>
            <person name="Liu T."/>
            <person name="Pan Y.S."/>
            <person name="Xia L.Y."/>
            <person name="Li J."/>
            <person name="Zhao F."/>
            <person name="Cao W.C."/>
        </authorList>
    </citation>
    <scope>NUCLEOTIDE SEQUENCE [LARGE SCALE GENOMIC DNA]</scope>
    <source>
        <strain evidence="1">Iper-2018</strain>
    </source>
</reference>
<evidence type="ECO:0000313" key="2">
    <source>
        <dbReference type="Proteomes" id="UP000805193"/>
    </source>
</evidence>
<keyword evidence="2" id="KW-1185">Reference proteome</keyword>
<gene>
    <name evidence="1" type="ORF">HPB47_023531</name>
</gene>
<dbReference type="EMBL" id="JABSTQ010009402">
    <property type="protein sequence ID" value="KAG0429554.1"/>
    <property type="molecule type" value="Genomic_DNA"/>
</dbReference>
<accession>A0AC60Q8P1</accession>
<name>A0AC60Q8P1_IXOPE</name>
<proteinExistence type="predicted"/>
<evidence type="ECO:0000313" key="1">
    <source>
        <dbReference type="EMBL" id="KAG0429554.1"/>
    </source>
</evidence>
<dbReference type="Proteomes" id="UP000805193">
    <property type="component" value="Unassembled WGS sequence"/>
</dbReference>
<comment type="caution">
    <text evidence="1">The sequence shown here is derived from an EMBL/GenBank/DDBJ whole genome shotgun (WGS) entry which is preliminary data.</text>
</comment>
<organism evidence="1 2">
    <name type="scientific">Ixodes persulcatus</name>
    <name type="common">Taiga tick</name>
    <dbReference type="NCBI Taxonomy" id="34615"/>
    <lineage>
        <taxon>Eukaryota</taxon>
        <taxon>Metazoa</taxon>
        <taxon>Ecdysozoa</taxon>
        <taxon>Arthropoda</taxon>
        <taxon>Chelicerata</taxon>
        <taxon>Arachnida</taxon>
        <taxon>Acari</taxon>
        <taxon>Parasitiformes</taxon>
        <taxon>Ixodida</taxon>
        <taxon>Ixodoidea</taxon>
        <taxon>Ixodidae</taxon>
        <taxon>Ixodinae</taxon>
        <taxon>Ixodes</taxon>
    </lineage>
</organism>